<evidence type="ECO:0000256" key="1">
    <source>
        <dbReference type="ARBA" id="ARBA00008761"/>
    </source>
</evidence>
<feature type="compositionally biased region" description="Basic and acidic residues" evidence="6">
    <location>
        <begin position="440"/>
        <end position="456"/>
    </location>
</feature>
<dbReference type="InterPro" id="IPR010095">
    <property type="entry name" value="Cas12f1-like_TNB"/>
</dbReference>
<keyword evidence="3" id="KW-0815">Transposition</keyword>
<dbReference type="GO" id="GO:0032196">
    <property type="term" value="P:transposition"/>
    <property type="evidence" value="ECO:0007669"/>
    <property type="project" value="UniProtKB-KW"/>
</dbReference>
<comment type="similarity">
    <text evidence="2">In the N-terminal section; belongs to the transposase 2 family.</text>
</comment>
<dbReference type="Proteomes" id="UP000185608">
    <property type="component" value="Chromosome"/>
</dbReference>
<feature type="domain" description="Cas12f1-like TNB" evidence="8">
    <location>
        <begin position="343"/>
        <end position="404"/>
    </location>
</feature>
<proteinExistence type="inferred from homology"/>
<dbReference type="PATRIC" id="fig|1855411.3.peg.701"/>
<dbReference type="Proteomes" id="UP000186165">
    <property type="component" value="Chromosome"/>
</dbReference>
<evidence type="ECO:0000256" key="6">
    <source>
        <dbReference type="SAM" id="MobiDB-lite"/>
    </source>
</evidence>
<dbReference type="PANTHER" id="PTHR30405">
    <property type="entry name" value="TRANSPOSASE"/>
    <property type="match status" value="1"/>
</dbReference>
<feature type="region of interest" description="Disordered" evidence="6">
    <location>
        <begin position="432"/>
        <end position="466"/>
    </location>
</feature>
<dbReference type="InterPro" id="IPR001959">
    <property type="entry name" value="Transposase"/>
</dbReference>
<dbReference type="EMBL" id="CP016070">
    <property type="protein sequence ID" value="AOW79893.1"/>
    <property type="molecule type" value="Genomic_DNA"/>
</dbReference>
<feature type="region of interest" description="Disordered" evidence="6">
    <location>
        <begin position="111"/>
        <end position="134"/>
    </location>
</feature>
<accession>A0A1D8S3G8</accession>
<evidence type="ECO:0000313" key="12">
    <source>
        <dbReference type="Proteomes" id="UP000186165"/>
    </source>
</evidence>
<reference evidence="10" key="3">
    <citation type="journal article" date="2017" name="ISME J.">
        <title>Discovery of anaerobic lithoheterotrophic haloarchaea, ubiquitous in hypersaline habitats.</title>
        <authorList>
            <person name="Sorokin D.Y."/>
            <person name="Messina E."/>
            <person name="Smedile F."/>
            <person name="Roman P."/>
            <person name="Damste J.S.S."/>
            <person name="Ciordia S."/>
            <person name="Mena M.C."/>
            <person name="Ferrer M."/>
            <person name="Golyshin P.N."/>
            <person name="Kublanov I.V."/>
            <person name="Samarov N.I."/>
            <person name="Toshchakov S.V."/>
            <person name="La Cono V."/>
            <person name="Yakimov M.M."/>
        </authorList>
    </citation>
    <scope>NUCLEOTIDE SEQUENCE</scope>
    <source>
        <strain evidence="10">HSR6</strain>
    </source>
</reference>
<name>A0A1D8S3G8_9EURY</name>
<dbReference type="STRING" id="1873524.HSR6_0728"/>
<evidence type="ECO:0000259" key="7">
    <source>
        <dbReference type="Pfam" id="PF01385"/>
    </source>
</evidence>
<dbReference type="KEGG" id="hhsr:HSR6_0728"/>
<comment type="similarity">
    <text evidence="1">In the C-terminal section; belongs to the transposase 35 family.</text>
</comment>
<dbReference type="EMBL" id="CP016804">
    <property type="protein sequence ID" value="APE95186.1"/>
    <property type="molecule type" value="Genomic_DNA"/>
</dbReference>
<evidence type="ECO:0000313" key="10">
    <source>
        <dbReference type="EMBL" id="APE95186.1"/>
    </source>
</evidence>
<protein>
    <submittedName>
        <fullName evidence="9">IS1341-type transposase</fullName>
    </submittedName>
</protein>
<dbReference type="PANTHER" id="PTHR30405:SF26">
    <property type="entry name" value="TRANSPOSASE, PROBABLY IS605-TNPB FAMILY"/>
    <property type="match status" value="1"/>
</dbReference>
<keyword evidence="12" id="KW-1185">Reference proteome</keyword>
<dbReference type="GO" id="GO:0003677">
    <property type="term" value="F:DNA binding"/>
    <property type="evidence" value="ECO:0007669"/>
    <property type="project" value="UniProtKB-KW"/>
</dbReference>
<evidence type="ECO:0000313" key="11">
    <source>
        <dbReference type="Proteomes" id="UP000185608"/>
    </source>
</evidence>
<keyword evidence="5" id="KW-0233">DNA recombination</keyword>
<dbReference type="GO" id="GO:0006310">
    <property type="term" value="P:DNA recombination"/>
    <property type="evidence" value="ECO:0007669"/>
    <property type="project" value="UniProtKB-KW"/>
</dbReference>
<evidence type="ECO:0000256" key="5">
    <source>
        <dbReference type="ARBA" id="ARBA00023172"/>
    </source>
</evidence>
<sequence>MSHKTYLTWRREKNCGMKRTNTFVVRPLTDDDEQVLRGLLDASAALWNEINYERLMRYNDEDGFDGDVWDADTGRLEGKYKAVLGASTAQTVRRANSEAWRSFFENKKAYHDESNTSVTEHPEPPGFRGNEDDGRVLKGVVRKDAYSVEWGNRSRLEMVVGKELRDKHNSPKSRLRLEIVGDPNWPDYEDQGRLELWYDETDSNFRASQPVTVSDDARDTPLADEKAALDIGANNLVACTTTTGAQYLYKGRELFQRFRETTREIARLQSKLDEGRYSSERIRRLYRKRTRRRDHAQEALCRDLLDRLYAERVDTVYIGGLTDVLETHWSVETNAKTHNFWAFKQFTERLACTAEEYGISVEVRSEAWTSQECPQCGGTDRTTRHQDTLTCPCGFEGHADLTASETFLRRHTEKAVRPMARPVRFEWDSHEWLESPRSQESPKEQRTDPSTVHRDGNVALGDSQTV</sequence>
<evidence type="ECO:0000256" key="2">
    <source>
        <dbReference type="ARBA" id="ARBA00011044"/>
    </source>
</evidence>
<evidence type="ECO:0000313" key="9">
    <source>
        <dbReference type="EMBL" id="AOW79893.1"/>
    </source>
</evidence>
<dbReference type="KEGG" id="halh:HTSR_0702"/>
<organism evidence="9 11">
    <name type="scientific">Halodesulfurarchaeum formicicum</name>
    <dbReference type="NCBI Taxonomy" id="1873524"/>
    <lineage>
        <taxon>Archaea</taxon>
        <taxon>Methanobacteriati</taxon>
        <taxon>Methanobacteriota</taxon>
        <taxon>Stenosarchaea group</taxon>
        <taxon>Halobacteria</taxon>
        <taxon>Halobacteriales</taxon>
        <taxon>Halobacteriaceae</taxon>
        <taxon>Halodesulfurarchaeum</taxon>
    </lineage>
</organism>
<dbReference type="NCBIfam" id="NF040570">
    <property type="entry name" value="guided_TnpB"/>
    <property type="match status" value="1"/>
</dbReference>
<reference evidence="9 11" key="1">
    <citation type="submission" date="2016-06" db="EMBL/GenBank/DDBJ databases">
        <title>Discovery of anaerobic lithoheterotrophic haloarchaeon capable of sulfur respiration by hydrogen and formate.</title>
        <authorList>
            <person name="Sorokin D.Y."/>
            <person name="Kublanov I.V."/>
            <person name="Roman P."/>
            <person name="Sinninghe Damste J.S."/>
            <person name="Golyshin P.N."/>
            <person name="Rojo D."/>
            <person name="Ciordia S."/>
            <person name="Mena Md.C."/>
            <person name="Ferrer M."/>
            <person name="Smedile F."/>
            <person name="Messina E."/>
            <person name="La Cono V."/>
            <person name="Yakimov M.M."/>
        </authorList>
    </citation>
    <scope>NUCLEOTIDE SEQUENCE [LARGE SCALE GENOMIC DNA]</scope>
    <source>
        <strain evidence="9 11">HTSR1</strain>
    </source>
</reference>
<accession>A0A1J1AAL9</accession>
<reference evidence="12" key="2">
    <citation type="submission" date="2016-08" db="EMBL/GenBank/DDBJ databases">
        <title>Discovery of first anaerobic lithoheterotrophic haloarchae widely represented in hypersaline habitats.</title>
        <authorList>
            <person name="Sorokin D.Y."/>
            <person name="Kublanov I.V."/>
            <person name="Roman P."/>
            <person name="Sinninghe Damste J.S."/>
            <person name="Golyshin P.N."/>
            <person name="Rojo D."/>
            <person name="Ciordia S."/>
            <person name="Mena Md.C."/>
            <person name="Ferrer M."/>
            <person name="Smedile F."/>
            <person name="Messina E."/>
            <person name="La Cono V."/>
            <person name="Yakimov M.M."/>
        </authorList>
    </citation>
    <scope>NUCLEOTIDE SEQUENCE [LARGE SCALE GENOMIC DNA]</scope>
    <source>
        <strain evidence="12">HSR6</strain>
    </source>
</reference>
<evidence type="ECO:0000256" key="4">
    <source>
        <dbReference type="ARBA" id="ARBA00023125"/>
    </source>
</evidence>
<evidence type="ECO:0000256" key="3">
    <source>
        <dbReference type="ARBA" id="ARBA00022578"/>
    </source>
</evidence>
<feature type="domain" description="Probable transposase IS891/IS1136/IS1341" evidence="7">
    <location>
        <begin position="209"/>
        <end position="324"/>
    </location>
</feature>
<gene>
    <name evidence="10" type="ORF">HSR6_0728</name>
    <name evidence="9" type="ORF">HTSR_0702</name>
</gene>
<dbReference type="InterPro" id="IPR051399">
    <property type="entry name" value="RNA-guided_DNA_endo/Transpos"/>
</dbReference>
<dbReference type="AlphaFoldDB" id="A0A1D8S3G8"/>
<dbReference type="Pfam" id="PF07282">
    <property type="entry name" value="Cas12f1-like_TNB"/>
    <property type="match status" value="1"/>
</dbReference>
<keyword evidence="4" id="KW-0238">DNA-binding</keyword>
<dbReference type="Pfam" id="PF01385">
    <property type="entry name" value="OrfB_IS605"/>
    <property type="match status" value="1"/>
</dbReference>
<evidence type="ECO:0000259" key="8">
    <source>
        <dbReference type="Pfam" id="PF07282"/>
    </source>
</evidence>